<protein>
    <submittedName>
        <fullName evidence="1">Uncharacterized protein</fullName>
    </submittedName>
</protein>
<evidence type="ECO:0000313" key="1">
    <source>
        <dbReference type="EMBL" id="CAB4152983.1"/>
    </source>
</evidence>
<reference evidence="1" key="1">
    <citation type="submission" date="2020-04" db="EMBL/GenBank/DDBJ databases">
        <authorList>
            <person name="Chiriac C."/>
            <person name="Salcher M."/>
            <person name="Ghai R."/>
            <person name="Kavagutti S V."/>
        </authorList>
    </citation>
    <scope>NUCLEOTIDE SEQUENCE</scope>
</reference>
<name>A0A6J5N6Z8_9CAUD</name>
<accession>A0A6J5N6Z8</accession>
<organism evidence="1">
    <name type="scientific">uncultured Caudovirales phage</name>
    <dbReference type="NCBI Taxonomy" id="2100421"/>
    <lineage>
        <taxon>Viruses</taxon>
        <taxon>Duplodnaviria</taxon>
        <taxon>Heunggongvirae</taxon>
        <taxon>Uroviricota</taxon>
        <taxon>Caudoviricetes</taxon>
        <taxon>Peduoviridae</taxon>
        <taxon>Maltschvirus</taxon>
        <taxon>Maltschvirus maltsch</taxon>
    </lineage>
</organism>
<dbReference type="EMBL" id="LR796592">
    <property type="protein sequence ID" value="CAB4152983.1"/>
    <property type="molecule type" value="Genomic_DNA"/>
</dbReference>
<sequence length="109" mass="11939">MATFTGCPISLLSSMTSISKHKTGVEFPPPATKAKRKLNMKTFPLSNAFKMLDEARSMLNTVPSCGDFTNRSSSKLHQAQELMCKAILAAAEVGVDERSLYRLAAERTK</sequence>
<gene>
    <name evidence="1" type="ORF">UFOVP605_34</name>
</gene>
<proteinExistence type="predicted"/>